<dbReference type="Pfam" id="PF14060">
    <property type="entry name" value="DUF4252"/>
    <property type="match status" value="1"/>
</dbReference>
<feature type="chain" id="PRO_5017723714" evidence="1">
    <location>
        <begin position="27"/>
        <end position="176"/>
    </location>
</feature>
<keyword evidence="3" id="KW-1185">Reference proteome</keyword>
<sequence>MSEKNNLMKKYIIALGCLLGVATTQAQTKSIKAFKEKYKNNAETQTFSMGGLKLKLLSFCLTFDDSDDATTVKNTLDNVRKVKIYTISNSKGSLIDPQDITDLKNTLRRNDHFDMLMEVRDKENLVQVLNKSNNDDELGNVVMLVQDQNDFVIVNLETTLKISDVNKLVKQFASNN</sequence>
<evidence type="ECO:0000313" key="3">
    <source>
        <dbReference type="Proteomes" id="UP000260644"/>
    </source>
</evidence>
<evidence type="ECO:0000256" key="1">
    <source>
        <dbReference type="SAM" id="SignalP"/>
    </source>
</evidence>
<name>A0A3E1Y3B0_9BACT</name>
<dbReference type="EMBL" id="QPMM01000016">
    <property type="protein sequence ID" value="RFS19116.1"/>
    <property type="molecule type" value="Genomic_DNA"/>
</dbReference>
<dbReference type="InterPro" id="IPR025348">
    <property type="entry name" value="DUF4252"/>
</dbReference>
<protein>
    <submittedName>
        <fullName evidence="2">DUF4252 domain-containing protein</fullName>
    </submittedName>
</protein>
<feature type="signal peptide" evidence="1">
    <location>
        <begin position="1"/>
        <end position="26"/>
    </location>
</feature>
<dbReference type="Proteomes" id="UP000260644">
    <property type="component" value="Unassembled WGS sequence"/>
</dbReference>
<dbReference type="AlphaFoldDB" id="A0A3E1Y3B0"/>
<accession>A0A3E1Y3B0</accession>
<proteinExistence type="predicted"/>
<keyword evidence="1" id="KW-0732">Signal</keyword>
<reference evidence="2 3" key="1">
    <citation type="submission" date="2018-07" db="EMBL/GenBank/DDBJ databases">
        <title>Chitinophaga K2CV101002-2 sp. nov., isolated from a monsoon evergreen broad-leaved forest soil.</title>
        <authorList>
            <person name="Lv Y."/>
        </authorList>
    </citation>
    <scope>NUCLEOTIDE SEQUENCE [LARGE SCALE GENOMIC DNA]</scope>
    <source>
        <strain evidence="2 3">GDMCC 1.1288</strain>
    </source>
</reference>
<organism evidence="2 3">
    <name type="scientific">Chitinophaga silvatica</name>
    <dbReference type="NCBI Taxonomy" id="2282649"/>
    <lineage>
        <taxon>Bacteria</taxon>
        <taxon>Pseudomonadati</taxon>
        <taxon>Bacteroidota</taxon>
        <taxon>Chitinophagia</taxon>
        <taxon>Chitinophagales</taxon>
        <taxon>Chitinophagaceae</taxon>
        <taxon>Chitinophaga</taxon>
    </lineage>
</organism>
<gene>
    <name evidence="2" type="ORF">DVR12_25245</name>
</gene>
<evidence type="ECO:0000313" key="2">
    <source>
        <dbReference type="EMBL" id="RFS19116.1"/>
    </source>
</evidence>
<comment type="caution">
    <text evidence="2">The sequence shown here is derived from an EMBL/GenBank/DDBJ whole genome shotgun (WGS) entry which is preliminary data.</text>
</comment>